<gene>
    <name evidence="1" type="ORF">N3K66_007380</name>
</gene>
<reference evidence="1" key="1">
    <citation type="submission" date="2022-10" db="EMBL/GenBank/DDBJ databases">
        <title>Complete Genome of Trichothecium roseum strain YXFP-22015, a Plant Pathogen Isolated from Citrus.</title>
        <authorList>
            <person name="Wang Y."/>
            <person name="Zhu L."/>
        </authorList>
    </citation>
    <scope>NUCLEOTIDE SEQUENCE</scope>
    <source>
        <strain evidence="1">YXFP-22015</strain>
    </source>
</reference>
<protein>
    <submittedName>
        <fullName evidence="1">Uncharacterized protein</fullName>
    </submittedName>
</protein>
<evidence type="ECO:0000313" key="2">
    <source>
        <dbReference type="Proteomes" id="UP001163324"/>
    </source>
</evidence>
<name>A0ACC0UVI7_9HYPO</name>
<comment type="caution">
    <text evidence="1">The sequence shown here is derived from an EMBL/GenBank/DDBJ whole genome shotgun (WGS) entry which is preliminary data.</text>
</comment>
<accession>A0ACC0UVI7</accession>
<proteinExistence type="predicted"/>
<dbReference type="Proteomes" id="UP001163324">
    <property type="component" value="Chromosome 7"/>
</dbReference>
<sequence>MSAPTETTSDSLPEPTESHSGSAYTIAPAASRSTPAPTTSFALQDDQESIYPPMTTPWSKPQSCTWTYNIDQETQRGAIAFLDIEPIVNATSLSCYPDGMISPGRTGIYSPGTCPSGWTTVSVTRNTNQPKAFATTTAICCSSEYSLDGQYCKRSMATLLAIPITYNLTDSTYDIFHGETSTLLSGTLAVHTIRALFREEDKATLGLTDDTAFDDENIPAGLSLSAKIGIGVGVSLAGLLFIGILTFFLTGKHRKSNKKGREPTHELGRVDRNPTGSHQIYGNDSRGTGDLPPLAYEVSIETDSGHEGEEIDANARADEIVRLRAQKAAIQRRIEELESPETDGDSRGGK</sequence>
<organism evidence="1 2">
    <name type="scientific">Trichothecium roseum</name>
    <dbReference type="NCBI Taxonomy" id="47278"/>
    <lineage>
        <taxon>Eukaryota</taxon>
        <taxon>Fungi</taxon>
        <taxon>Dikarya</taxon>
        <taxon>Ascomycota</taxon>
        <taxon>Pezizomycotina</taxon>
        <taxon>Sordariomycetes</taxon>
        <taxon>Hypocreomycetidae</taxon>
        <taxon>Hypocreales</taxon>
        <taxon>Hypocreales incertae sedis</taxon>
        <taxon>Trichothecium</taxon>
    </lineage>
</organism>
<evidence type="ECO:0000313" key="1">
    <source>
        <dbReference type="EMBL" id="KAI9897524.1"/>
    </source>
</evidence>
<dbReference type="EMBL" id="CM047946">
    <property type="protein sequence ID" value="KAI9897524.1"/>
    <property type="molecule type" value="Genomic_DNA"/>
</dbReference>
<keyword evidence="2" id="KW-1185">Reference proteome</keyword>